<dbReference type="InParanoid" id="A0A024GA74"/>
<comment type="caution">
    <text evidence="1">The sequence shown here is derived from an EMBL/GenBank/DDBJ whole genome shotgun (WGS) entry which is preliminary data.</text>
</comment>
<dbReference type="Proteomes" id="UP000053237">
    <property type="component" value="Unassembled WGS sequence"/>
</dbReference>
<evidence type="ECO:0000313" key="2">
    <source>
        <dbReference type="Proteomes" id="UP000053237"/>
    </source>
</evidence>
<dbReference type="AlphaFoldDB" id="A0A024GA74"/>
<organism evidence="1 2">
    <name type="scientific">Albugo candida</name>
    <dbReference type="NCBI Taxonomy" id="65357"/>
    <lineage>
        <taxon>Eukaryota</taxon>
        <taxon>Sar</taxon>
        <taxon>Stramenopiles</taxon>
        <taxon>Oomycota</taxon>
        <taxon>Peronosporomycetes</taxon>
        <taxon>Albuginales</taxon>
        <taxon>Albuginaceae</taxon>
        <taxon>Albugo</taxon>
    </lineage>
</organism>
<accession>A0A024GA74</accession>
<keyword evidence="2" id="KW-1185">Reference proteome</keyword>
<gene>
    <name evidence="1" type="ORF">BN9_044570</name>
</gene>
<proteinExistence type="predicted"/>
<protein>
    <submittedName>
        <fullName evidence="1">Uncharacterized protein</fullName>
    </submittedName>
</protein>
<name>A0A024GA74_9STRA</name>
<evidence type="ECO:0000313" key="1">
    <source>
        <dbReference type="EMBL" id="CCI43673.1"/>
    </source>
</evidence>
<reference evidence="1 2" key="1">
    <citation type="submission" date="2012-05" db="EMBL/GenBank/DDBJ databases">
        <title>Recombination and specialization in a pathogen metapopulation.</title>
        <authorList>
            <person name="Gardiner A."/>
            <person name="Kemen E."/>
            <person name="Schultz-Larsen T."/>
            <person name="MacLean D."/>
            <person name="Van Oosterhout C."/>
            <person name="Jones J.D.G."/>
        </authorList>
    </citation>
    <scope>NUCLEOTIDE SEQUENCE [LARGE SCALE GENOMIC DNA]</scope>
    <source>
        <strain evidence="1 2">Ac Nc2</strain>
    </source>
</reference>
<sequence>MTFQKGLSVCFFTSITTRTAVLKDAKGESENVAHYWTLLLYEKYGIARTVFIQSTRVFCCNHRDSFHMFGHASHISSFLVRHVNNWYNFQCK</sequence>
<dbReference type="EMBL" id="CAIX01000053">
    <property type="protein sequence ID" value="CCI43673.1"/>
    <property type="molecule type" value="Genomic_DNA"/>
</dbReference>